<dbReference type="Gene3D" id="2.60.40.4070">
    <property type="match status" value="1"/>
</dbReference>
<comment type="function">
    <text evidence="4 5">Required for flagellar hook formation. May act as a scaffolding protein.</text>
</comment>
<keyword evidence="8" id="KW-0966">Cell projection</keyword>
<dbReference type="GO" id="GO:0044781">
    <property type="term" value="P:bacterial-type flagellum organization"/>
    <property type="evidence" value="ECO:0007669"/>
    <property type="project" value="UniProtKB-UniRule"/>
</dbReference>
<comment type="caution">
    <text evidence="8">The sequence shown here is derived from an EMBL/GenBank/DDBJ whole genome shotgun (WGS) entry which is preliminary data.</text>
</comment>
<dbReference type="InterPro" id="IPR005648">
    <property type="entry name" value="FlgD"/>
</dbReference>
<proteinExistence type="inferred from homology"/>
<gene>
    <name evidence="8" type="ORF">E1832_07365</name>
</gene>
<dbReference type="InterPro" id="IPR025965">
    <property type="entry name" value="FlgD/Vpr_Ig-like"/>
</dbReference>
<keyword evidence="8" id="KW-0282">Flagellum</keyword>
<dbReference type="OrthoDB" id="9785233at2"/>
<evidence type="ECO:0000259" key="7">
    <source>
        <dbReference type="Pfam" id="PF13860"/>
    </source>
</evidence>
<name>A0A4V3ASE6_9RHOB</name>
<feature type="region of interest" description="Disordered" evidence="6">
    <location>
        <begin position="1"/>
        <end position="20"/>
    </location>
</feature>
<evidence type="ECO:0000256" key="2">
    <source>
        <dbReference type="ARBA" id="ARBA00016013"/>
    </source>
</evidence>
<evidence type="ECO:0000256" key="6">
    <source>
        <dbReference type="SAM" id="MobiDB-lite"/>
    </source>
</evidence>
<reference evidence="8 9" key="1">
    <citation type="submission" date="2019-03" db="EMBL/GenBank/DDBJ databases">
        <title>Ruegeria lutea sp. nov., a novel strain, isolated from marine sediment, the Masan Bay, South Korea.</title>
        <authorList>
            <person name="Kim J."/>
            <person name="Kim D.-Y."/>
            <person name="Lee S.-S."/>
        </authorList>
    </citation>
    <scope>NUCLEOTIDE SEQUENCE [LARGE SCALE GENOMIC DNA]</scope>
    <source>
        <strain evidence="8 9">318-1</strain>
    </source>
</reference>
<evidence type="ECO:0000256" key="5">
    <source>
        <dbReference type="RuleBase" id="RU362076"/>
    </source>
</evidence>
<dbReference type="Gene3D" id="2.30.30.910">
    <property type="match status" value="1"/>
</dbReference>
<keyword evidence="8" id="KW-0969">Cilium</keyword>
<dbReference type="EMBL" id="SMUV01000058">
    <property type="protein sequence ID" value="TDK50218.1"/>
    <property type="molecule type" value="Genomic_DNA"/>
</dbReference>
<dbReference type="Pfam" id="PF03963">
    <property type="entry name" value="FlgD"/>
    <property type="match status" value="1"/>
</dbReference>
<dbReference type="Proteomes" id="UP000295301">
    <property type="component" value="Unassembled WGS sequence"/>
</dbReference>
<protein>
    <recommendedName>
        <fullName evidence="2 5">Basal-body rod modification protein FlgD</fullName>
    </recommendedName>
</protein>
<keyword evidence="3 5" id="KW-1005">Bacterial flagellum biogenesis</keyword>
<feature type="domain" description="FlgD/Vpr Ig-like" evidence="7">
    <location>
        <begin position="110"/>
        <end position="174"/>
    </location>
</feature>
<evidence type="ECO:0000256" key="3">
    <source>
        <dbReference type="ARBA" id="ARBA00022795"/>
    </source>
</evidence>
<evidence type="ECO:0000313" key="9">
    <source>
        <dbReference type="Proteomes" id="UP000295301"/>
    </source>
</evidence>
<dbReference type="RefSeq" id="WP_133359090.1">
    <property type="nucleotide sequence ID" value="NZ_SMUV01000058.1"/>
</dbReference>
<accession>A0A4V3ASE6</accession>
<evidence type="ECO:0000256" key="1">
    <source>
        <dbReference type="ARBA" id="ARBA00010577"/>
    </source>
</evidence>
<dbReference type="AlphaFoldDB" id="A0A4V3ASE6"/>
<sequence>MDVTATGSTQTTGSSNSSLSQLGEDYTRFLTLLTAQIQYQDPLAPMDSTQFVSQLAQLSQVEQAVKSNTNLETLSAQFGALTSVAGAGMIGRDVTVSSDQVLLDNGMNDGYYMLTGEAAEVSAQIVDPLDRVVRELNGLATTPGELLPLQWDGKDDLGADVLSGSYSVRITAVDGAGDPVAAYTYRKTSVKEVLFAEGTLYYGLPGDENVPAASILAVR</sequence>
<keyword evidence="9" id="KW-1185">Reference proteome</keyword>
<comment type="similarity">
    <text evidence="1 5">Belongs to the FlgD family.</text>
</comment>
<organism evidence="8 9">
    <name type="scientific">Antarcticimicrobium luteum</name>
    <dbReference type="NCBI Taxonomy" id="2547397"/>
    <lineage>
        <taxon>Bacteria</taxon>
        <taxon>Pseudomonadati</taxon>
        <taxon>Pseudomonadota</taxon>
        <taxon>Alphaproteobacteria</taxon>
        <taxon>Rhodobacterales</taxon>
        <taxon>Paracoccaceae</taxon>
        <taxon>Antarcticimicrobium</taxon>
    </lineage>
</organism>
<evidence type="ECO:0000256" key="4">
    <source>
        <dbReference type="ARBA" id="ARBA00024746"/>
    </source>
</evidence>
<dbReference type="Pfam" id="PF13860">
    <property type="entry name" value="FlgD_ig"/>
    <property type="match status" value="1"/>
</dbReference>
<evidence type="ECO:0000313" key="8">
    <source>
        <dbReference type="EMBL" id="TDK50218.1"/>
    </source>
</evidence>